<dbReference type="Gene3D" id="2.170.210.10">
    <property type="entry name" value="DNA double-strand break repair and VJ recombination XRCC4, N-terminal"/>
    <property type="match status" value="1"/>
</dbReference>
<feature type="region of interest" description="Disordered" evidence="7">
    <location>
        <begin position="273"/>
        <end position="336"/>
    </location>
</feature>
<keyword evidence="12" id="KW-1185">Reference proteome</keyword>
<evidence type="ECO:0000313" key="11">
    <source>
        <dbReference type="EMBL" id="GCC25528.1"/>
    </source>
</evidence>
<evidence type="ECO:0000256" key="5">
    <source>
        <dbReference type="ARBA" id="ARBA00023242"/>
    </source>
</evidence>
<evidence type="ECO:0000256" key="6">
    <source>
        <dbReference type="ARBA" id="ARBA00025728"/>
    </source>
</evidence>
<evidence type="ECO:0000256" key="2">
    <source>
        <dbReference type="ARBA" id="ARBA00022763"/>
    </source>
</evidence>
<dbReference type="GO" id="GO:0033152">
    <property type="term" value="P:immunoglobulin V(D)J recombination"/>
    <property type="evidence" value="ECO:0007669"/>
    <property type="project" value="TreeGrafter"/>
</dbReference>
<dbReference type="Pfam" id="PF21925">
    <property type="entry name" value="XRCC4_C"/>
    <property type="match status" value="1"/>
</dbReference>
<keyword evidence="2" id="KW-0227">DNA damage</keyword>
<dbReference type="GO" id="GO:0003677">
    <property type="term" value="F:DNA binding"/>
    <property type="evidence" value="ECO:0007669"/>
    <property type="project" value="InterPro"/>
</dbReference>
<dbReference type="GO" id="GO:0006303">
    <property type="term" value="P:double-strand break repair via nonhomologous end joining"/>
    <property type="evidence" value="ECO:0007669"/>
    <property type="project" value="TreeGrafter"/>
</dbReference>
<feature type="domain" description="XRCC4 coiled-coil" evidence="9">
    <location>
        <begin position="170"/>
        <end position="207"/>
    </location>
</feature>
<dbReference type="InterPro" id="IPR053961">
    <property type="entry name" value="XRCC4_N"/>
</dbReference>
<protein>
    <recommendedName>
        <fullName evidence="13">DNA repair protein XRCC4</fullName>
    </recommendedName>
</protein>
<evidence type="ECO:0000313" key="12">
    <source>
        <dbReference type="Proteomes" id="UP000287033"/>
    </source>
</evidence>
<dbReference type="STRING" id="137246.A0A401S570"/>
<feature type="domain" description="XRCC4 N-terminal" evidence="8">
    <location>
        <begin position="62"/>
        <end position="163"/>
    </location>
</feature>
<comment type="similarity">
    <text evidence="6">Belongs to the XRCC4-XLF family. XRCC4 subfamily.</text>
</comment>
<dbReference type="SUPFAM" id="SSF50809">
    <property type="entry name" value="XRCC4, N-terminal domain"/>
    <property type="match status" value="1"/>
</dbReference>
<evidence type="ECO:0000259" key="10">
    <source>
        <dbReference type="Pfam" id="PF21925"/>
    </source>
</evidence>
<dbReference type="PANTHER" id="PTHR28559">
    <property type="entry name" value="DNA REPAIR PROTEIN XRCC4"/>
    <property type="match status" value="1"/>
</dbReference>
<keyword evidence="4" id="KW-0234">DNA repair</keyword>
<dbReference type="GO" id="GO:0005958">
    <property type="term" value="C:DNA-dependent protein kinase-DNA ligase 4 complex"/>
    <property type="evidence" value="ECO:0007669"/>
    <property type="project" value="TreeGrafter"/>
</dbReference>
<evidence type="ECO:0000256" key="1">
    <source>
        <dbReference type="ARBA" id="ARBA00004123"/>
    </source>
</evidence>
<evidence type="ECO:0000259" key="9">
    <source>
        <dbReference type="Pfam" id="PF21924"/>
    </source>
</evidence>
<dbReference type="OrthoDB" id="8064436at2759"/>
<dbReference type="Pfam" id="PF06632">
    <property type="entry name" value="XRCC4"/>
    <property type="match status" value="1"/>
</dbReference>
<comment type="subcellular location">
    <subcellularLocation>
        <location evidence="1">Nucleus</location>
    </subcellularLocation>
</comment>
<dbReference type="InterPro" id="IPR038051">
    <property type="entry name" value="XRCC4-like_N_sf"/>
</dbReference>
<keyword evidence="5" id="KW-0539">Nucleus</keyword>
<dbReference type="CDD" id="cd22283">
    <property type="entry name" value="HD_XRCC4_N"/>
    <property type="match status" value="1"/>
</dbReference>
<feature type="compositionally biased region" description="Polar residues" evidence="7">
    <location>
        <begin position="242"/>
        <end position="261"/>
    </location>
</feature>
<reference evidence="11 12" key="1">
    <citation type="journal article" date="2018" name="Nat. Ecol. Evol.">
        <title>Shark genomes provide insights into elasmobranch evolution and the origin of vertebrates.</title>
        <authorList>
            <person name="Hara Y"/>
            <person name="Yamaguchi K"/>
            <person name="Onimaru K"/>
            <person name="Kadota M"/>
            <person name="Koyanagi M"/>
            <person name="Keeley SD"/>
            <person name="Tatsumi K"/>
            <person name="Tanaka K"/>
            <person name="Motone F"/>
            <person name="Kageyama Y"/>
            <person name="Nozu R"/>
            <person name="Adachi N"/>
            <person name="Nishimura O"/>
            <person name="Nakagawa R"/>
            <person name="Tanegashima C"/>
            <person name="Kiyatake I"/>
            <person name="Matsumoto R"/>
            <person name="Murakumo K"/>
            <person name="Nishida K"/>
            <person name="Terakita A"/>
            <person name="Kuratani S"/>
            <person name="Sato K"/>
            <person name="Hyodo S Kuraku.S."/>
        </authorList>
    </citation>
    <scope>NUCLEOTIDE SEQUENCE [LARGE SCALE GENOMIC DNA]</scope>
</reference>
<gene>
    <name evidence="11" type="ORF">chiPu_0003939</name>
</gene>
<name>A0A401S570_CHIPU</name>
<dbReference type="InterPro" id="IPR010585">
    <property type="entry name" value="DNA_repair_prot_XRCC4"/>
</dbReference>
<dbReference type="Gene3D" id="1.20.5.370">
    <property type="match status" value="1"/>
</dbReference>
<feature type="domain" description="XRCC4 C-terminal" evidence="10">
    <location>
        <begin position="224"/>
        <end position="334"/>
    </location>
</feature>
<dbReference type="InterPro" id="IPR009089">
    <property type="entry name" value="XRCC4_N_sf"/>
</dbReference>
<dbReference type="InterPro" id="IPR053963">
    <property type="entry name" value="XRCC4_C"/>
</dbReference>
<evidence type="ECO:0008006" key="13">
    <source>
        <dbReference type="Google" id="ProtNLM"/>
    </source>
</evidence>
<dbReference type="SUPFAM" id="SSF58022">
    <property type="entry name" value="XRCC4, C-terminal oligomerization domain"/>
    <property type="match status" value="1"/>
</dbReference>
<feature type="compositionally biased region" description="Basic and acidic residues" evidence="7">
    <location>
        <begin position="286"/>
        <end position="300"/>
    </location>
</feature>
<sequence>MTFHTGRGSGIKRMLSAGGKGGSAFKFSTLRPSLVIKEPKTSITMERHVCRIWPLSSPDTVHYMQISWEKERDLGSGFTVTLCNGEQAWSGRVSENQVTLEAKEAEMDRAKYVDELRQALTMGEERMRKYSFDFFKDKDKEVFHFLYEKLLQDISFKLGSVELRKVSDSKEVIKGLIDYVLHCNRELRDTNEHLQQENERLLSDRNYNLKESVAATSQEMSVPEENFDCSTDEESKGHTSENRIWSQPSRPTKVPQQSDPICSSLSDVVDVAPSRKRRHRFPQQKNKVEEIPQGSQEKRSCPISSTLSAIHHQDEEEESQKTLPNTVEADDLFENI</sequence>
<evidence type="ECO:0000256" key="4">
    <source>
        <dbReference type="ARBA" id="ARBA00023204"/>
    </source>
</evidence>
<dbReference type="InterPro" id="IPR014751">
    <property type="entry name" value="XRCC4-like_C"/>
</dbReference>
<dbReference type="Pfam" id="PF21924">
    <property type="entry name" value="XRCC4_CC"/>
    <property type="match status" value="1"/>
</dbReference>
<feature type="region of interest" description="Disordered" evidence="7">
    <location>
        <begin position="215"/>
        <end position="261"/>
    </location>
</feature>
<dbReference type="EMBL" id="BEZZ01000089">
    <property type="protein sequence ID" value="GCC25528.1"/>
    <property type="molecule type" value="Genomic_DNA"/>
</dbReference>
<dbReference type="InterPro" id="IPR053962">
    <property type="entry name" value="XRCC4_CC"/>
</dbReference>
<dbReference type="GO" id="GO:0032807">
    <property type="term" value="C:DNA ligase IV complex"/>
    <property type="evidence" value="ECO:0007669"/>
    <property type="project" value="TreeGrafter"/>
</dbReference>
<accession>A0A401S570</accession>
<dbReference type="Proteomes" id="UP000287033">
    <property type="component" value="Unassembled WGS sequence"/>
</dbReference>
<keyword evidence="3" id="KW-0233">DNA recombination</keyword>
<comment type="caution">
    <text evidence="11">The sequence shown here is derived from an EMBL/GenBank/DDBJ whole genome shotgun (WGS) entry which is preliminary data.</text>
</comment>
<proteinExistence type="inferred from homology"/>
<evidence type="ECO:0000259" key="8">
    <source>
        <dbReference type="Pfam" id="PF06632"/>
    </source>
</evidence>
<organism evidence="11 12">
    <name type="scientific">Chiloscyllium punctatum</name>
    <name type="common">Brownbanded bambooshark</name>
    <name type="synonym">Hemiscyllium punctatum</name>
    <dbReference type="NCBI Taxonomy" id="137246"/>
    <lineage>
        <taxon>Eukaryota</taxon>
        <taxon>Metazoa</taxon>
        <taxon>Chordata</taxon>
        <taxon>Craniata</taxon>
        <taxon>Vertebrata</taxon>
        <taxon>Chondrichthyes</taxon>
        <taxon>Elasmobranchii</taxon>
        <taxon>Galeomorphii</taxon>
        <taxon>Galeoidea</taxon>
        <taxon>Orectolobiformes</taxon>
        <taxon>Hemiscylliidae</taxon>
        <taxon>Chiloscyllium</taxon>
    </lineage>
</organism>
<dbReference type="AlphaFoldDB" id="A0A401S570"/>
<dbReference type="PANTHER" id="PTHR28559:SF1">
    <property type="entry name" value="DNA REPAIR PROTEIN XRCC4"/>
    <property type="match status" value="1"/>
</dbReference>
<evidence type="ECO:0000256" key="3">
    <source>
        <dbReference type="ARBA" id="ARBA00023172"/>
    </source>
</evidence>
<dbReference type="GO" id="GO:0010165">
    <property type="term" value="P:response to X-ray"/>
    <property type="evidence" value="ECO:0007669"/>
    <property type="project" value="TreeGrafter"/>
</dbReference>
<evidence type="ECO:0000256" key="7">
    <source>
        <dbReference type="SAM" id="MobiDB-lite"/>
    </source>
</evidence>
<dbReference type="OMA" id="TSENRIW"/>